<evidence type="ECO:0000256" key="3">
    <source>
        <dbReference type="ARBA" id="ARBA00022729"/>
    </source>
</evidence>
<keyword evidence="7" id="KW-0472">Membrane</keyword>
<dbReference type="Proteomes" id="UP000515856">
    <property type="component" value="Chromosome"/>
</dbReference>
<evidence type="ECO:0000256" key="1">
    <source>
        <dbReference type="ARBA" id="ARBA00000971"/>
    </source>
</evidence>
<evidence type="ECO:0000256" key="2">
    <source>
        <dbReference type="ARBA" id="ARBA00013194"/>
    </source>
</evidence>
<protein>
    <recommendedName>
        <fullName evidence="2">peptidylprolyl isomerase</fullName>
        <ecNumber evidence="2">5.2.1.8</ecNumber>
    </recommendedName>
</protein>
<evidence type="ECO:0000256" key="5">
    <source>
        <dbReference type="ARBA" id="ARBA00023235"/>
    </source>
</evidence>
<dbReference type="InterPro" id="IPR000297">
    <property type="entry name" value="PPIase_PpiC"/>
</dbReference>
<dbReference type="Gene3D" id="3.10.50.40">
    <property type="match status" value="1"/>
</dbReference>
<evidence type="ECO:0000256" key="4">
    <source>
        <dbReference type="ARBA" id="ARBA00023110"/>
    </source>
</evidence>
<dbReference type="RefSeq" id="WP_117455141.1">
    <property type="nucleotide sequence ID" value="NZ_CP060636.1"/>
</dbReference>
<evidence type="ECO:0000313" key="10">
    <source>
        <dbReference type="Proteomes" id="UP000515856"/>
    </source>
</evidence>
<reference evidence="9 10" key="1">
    <citation type="submission" date="2020-08" db="EMBL/GenBank/DDBJ databases">
        <authorList>
            <person name="Liu C."/>
            <person name="Sun Q."/>
        </authorList>
    </citation>
    <scope>NUCLEOTIDE SEQUENCE [LARGE SCALE GENOMIC DNA]</scope>
    <source>
        <strain evidence="9 10">NSJ-61</strain>
    </source>
</reference>
<proteinExistence type="predicted"/>
<dbReference type="EC" id="5.2.1.8" evidence="2"/>
<sequence>MIEILKKQWFVVLVAVIFIGFAIYCVYDTNKGKLPGKKVDGKEVVATMKDYTLTADDLYTSLYKENNGAQTLYIRFQNLVIDESVKTDDALKTRADEIAKTLQSQAESMASYYSTTAETLIASQLKSYGFEEDDLDGYALMAAKNEKLRDAYIDAHKDELLTPFYKDKKPRVVSHILIKVADVNNPTKEEQKKIDEVEKALKDGTDFAEVAKKYSDDTGSKDNGGYIGYVDSTNPSKLVQSFVDASLKLTKDGEVSGWVKESNDSYSGWHMIKADKAQLDTLLKDKDVKNQIYSSIASSSNDMSFKYIWEAAKKLDIKYANDDVKKDIMNYMGVEE</sequence>
<dbReference type="PANTHER" id="PTHR47245">
    <property type="entry name" value="PEPTIDYLPROLYL ISOMERASE"/>
    <property type="match status" value="1"/>
</dbReference>
<keyword evidence="3" id="KW-0732">Signal</keyword>
<dbReference type="AlphaFoldDB" id="A0A7G9GMW6"/>
<evidence type="ECO:0000313" key="9">
    <source>
        <dbReference type="EMBL" id="QNM12148.1"/>
    </source>
</evidence>
<evidence type="ECO:0000256" key="7">
    <source>
        <dbReference type="SAM" id="Phobius"/>
    </source>
</evidence>
<keyword evidence="7" id="KW-1133">Transmembrane helix</keyword>
<name>A0A7G9GMW6_9FIRM</name>
<keyword evidence="10" id="KW-1185">Reference proteome</keyword>
<dbReference type="Pfam" id="PF00639">
    <property type="entry name" value="Rotamase"/>
    <property type="match status" value="1"/>
</dbReference>
<dbReference type="InterPro" id="IPR046357">
    <property type="entry name" value="PPIase_dom_sf"/>
</dbReference>
<dbReference type="SUPFAM" id="SSF54534">
    <property type="entry name" value="FKBP-like"/>
    <property type="match status" value="1"/>
</dbReference>
<accession>A0A7G9GMW6</accession>
<dbReference type="PROSITE" id="PS01096">
    <property type="entry name" value="PPIC_PPIASE_1"/>
    <property type="match status" value="1"/>
</dbReference>
<dbReference type="InterPro" id="IPR023058">
    <property type="entry name" value="PPIase_PpiC_CS"/>
</dbReference>
<evidence type="ECO:0000259" key="8">
    <source>
        <dbReference type="PROSITE" id="PS50198"/>
    </source>
</evidence>
<organism evidence="9 10">
    <name type="scientific">[Eubacterium] hominis</name>
    <dbReference type="NCBI Taxonomy" id="2764325"/>
    <lineage>
        <taxon>Bacteria</taxon>
        <taxon>Bacillati</taxon>
        <taxon>Bacillota</taxon>
        <taxon>Erysipelotrichia</taxon>
        <taxon>Erysipelotrichales</taxon>
        <taxon>Erysipelotrichaceae</taxon>
        <taxon>Amedibacillus</taxon>
    </lineage>
</organism>
<comment type="catalytic activity">
    <reaction evidence="1">
        <text>[protein]-peptidylproline (omega=180) = [protein]-peptidylproline (omega=0)</text>
        <dbReference type="Rhea" id="RHEA:16237"/>
        <dbReference type="Rhea" id="RHEA-COMP:10747"/>
        <dbReference type="Rhea" id="RHEA-COMP:10748"/>
        <dbReference type="ChEBI" id="CHEBI:83833"/>
        <dbReference type="ChEBI" id="CHEBI:83834"/>
        <dbReference type="EC" id="5.2.1.8"/>
    </reaction>
</comment>
<keyword evidence="4 6" id="KW-0697">Rotamase</keyword>
<evidence type="ECO:0000256" key="6">
    <source>
        <dbReference type="PROSITE-ProRule" id="PRU00278"/>
    </source>
</evidence>
<keyword evidence="7" id="KW-0812">Transmembrane</keyword>
<dbReference type="GO" id="GO:0003755">
    <property type="term" value="F:peptidyl-prolyl cis-trans isomerase activity"/>
    <property type="evidence" value="ECO:0007669"/>
    <property type="project" value="UniProtKB-KW"/>
</dbReference>
<dbReference type="KEGG" id="ehn:H9Q80_18205"/>
<dbReference type="PANTHER" id="PTHR47245:SF1">
    <property type="entry name" value="FOLDASE PROTEIN PRSA"/>
    <property type="match status" value="1"/>
</dbReference>
<keyword evidence="5 6" id="KW-0413">Isomerase</keyword>
<dbReference type="InterPro" id="IPR050245">
    <property type="entry name" value="PrsA_foldase"/>
</dbReference>
<gene>
    <name evidence="9" type="ORF">H9Q80_18205</name>
</gene>
<feature type="domain" description="PpiC" evidence="8">
    <location>
        <begin position="168"/>
        <end position="276"/>
    </location>
</feature>
<feature type="transmembrane region" description="Helical" evidence="7">
    <location>
        <begin position="9"/>
        <end position="27"/>
    </location>
</feature>
<dbReference type="PROSITE" id="PS50198">
    <property type="entry name" value="PPIC_PPIASE_2"/>
    <property type="match status" value="1"/>
</dbReference>
<dbReference type="EMBL" id="CP060636">
    <property type="protein sequence ID" value="QNM12148.1"/>
    <property type="molecule type" value="Genomic_DNA"/>
</dbReference>